<evidence type="ECO:0000313" key="2">
    <source>
        <dbReference type="Proteomes" id="UP000613030"/>
    </source>
</evidence>
<evidence type="ECO:0000313" key="1">
    <source>
        <dbReference type="EMBL" id="MBL0744708.1"/>
    </source>
</evidence>
<reference evidence="1 2" key="1">
    <citation type="submission" date="2021-01" db="EMBL/GenBank/DDBJ databases">
        <title>Chryseolinea sp. Jin1 Genome sequencing and assembly.</title>
        <authorList>
            <person name="Kim I."/>
        </authorList>
    </citation>
    <scope>NUCLEOTIDE SEQUENCE [LARGE SCALE GENOMIC DNA]</scope>
    <source>
        <strain evidence="1 2">Jin1</strain>
    </source>
</reference>
<gene>
    <name evidence="1" type="ORF">JI741_25975</name>
</gene>
<dbReference type="EMBL" id="JAERRB010000012">
    <property type="protein sequence ID" value="MBL0744708.1"/>
    <property type="molecule type" value="Genomic_DNA"/>
</dbReference>
<organism evidence="1 2">
    <name type="scientific">Chryseolinea lacunae</name>
    <dbReference type="NCBI Taxonomy" id="2801331"/>
    <lineage>
        <taxon>Bacteria</taxon>
        <taxon>Pseudomonadati</taxon>
        <taxon>Bacteroidota</taxon>
        <taxon>Cytophagia</taxon>
        <taxon>Cytophagales</taxon>
        <taxon>Fulvivirgaceae</taxon>
        <taxon>Chryseolinea</taxon>
    </lineage>
</organism>
<name>A0ABS1KZ13_9BACT</name>
<sequence length="361" mass="40015">MKSEGIVLNVFSHRPVASVLCSVVMALALLTLDACKSDSGDPGPAQAGCSIVFQTNTGSGSETSTLKYTYIAKFGYTYDEKGNQTANTVKYDYTYNDGTTATYSGSTSNQYDAEGFLLRRVSQTNRTERNMSPSFSTYTAEFTYENQRLTKQTSENTSDGGPKQVYTYLYEYNSDGNLSKFTDVNSNLVTTVTYNGSAIQKVTKIDSKGTSSFPFFEYNSKGLLTKWIETNSGYTEEYRYEYDANGQVTRQERYINGKANSAYTTEYDTKSSPYAKQYPNPKGHPTIPSHYADVLNKNNMTRVMYYGPDAGGTGWDLNSSSVYTYDYNASGFPVAVTINAFDKNGTAKSTSTSAYQYQDCQ</sequence>
<keyword evidence="2" id="KW-1185">Reference proteome</keyword>
<protein>
    <recommendedName>
        <fullName evidence="3">YD repeat-containing protein</fullName>
    </recommendedName>
</protein>
<dbReference type="RefSeq" id="WP_202014526.1">
    <property type="nucleotide sequence ID" value="NZ_JAERRB010000012.1"/>
</dbReference>
<comment type="caution">
    <text evidence="1">The sequence shown here is derived from an EMBL/GenBank/DDBJ whole genome shotgun (WGS) entry which is preliminary data.</text>
</comment>
<dbReference type="Pfam" id="PF05593">
    <property type="entry name" value="RHS_repeat"/>
    <property type="match status" value="1"/>
</dbReference>
<dbReference type="Proteomes" id="UP000613030">
    <property type="component" value="Unassembled WGS sequence"/>
</dbReference>
<dbReference type="Gene3D" id="2.180.10.10">
    <property type="entry name" value="RHS repeat-associated core"/>
    <property type="match status" value="1"/>
</dbReference>
<proteinExistence type="predicted"/>
<dbReference type="InterPro" id="IPR031325">
    <property type="entry name" value="RHS_repeat"/>
</dbReference>
<evidence type="ECO:0008006" key="3">
    <source>
        <dbReference type="Google" id="ProtNLM"/>
    </source>
</evidence>
<accession>A0ABS1KZ13</accession>